<keyword evidence="3" id="KW-1185">Reference proteome</keyword>
<evidence type="ECO:0000313" key="3">
    <source>
        <dbReference type="Proteomes" id="UP001321582"/>
    </source>
</evidence>
<feature type="domain" description="Phosphatidic acid phosphatase type 2/haloperoxidase" evidence="1">
    <location>
        <begin position="115"/>
        <end position="222"/>
    </location>
</feature>
<dbReference type="Proteomes" id="UP001321582">
    <property type="component" value="Chromosome"/>
</dbReference>
<dbReference type="KEGG" id="haby:HLVA_06730"/>
<name>A0AAU9D287_9FUSO</name>
<dbReference type="AlphaFoldDB" id="A0AAU9D287"/>
<protein>
    <recommendedName>
        <fullName evidence="1">Phosphatidic acid phosphatase type 2/haloperoxidase domain-containing protein</fullName>
    </recommendedName>
</protein>
<proteinExistence type="predicted"/>
<evidence type="ECO:0000313" key="2">
    <source>
        <dbReference type="EMBL" id="BDU50104.1"/>
    </source>
</evidence>
<dbReference type="EMBL" id="AP027059">
    <property type="protein sequence ID" value="BDU50104.1"/>
    <property type="molecule type" value="Genomic_DNA"/>
</dbReference>
<dbReference type="InterPro" id="IPR000326">
    <property type="entry name" value="PAP2/HPO"/>
</dbReference>
<gene>
    <name evidence="2" type="ORF">HLVA_06730</name>
</gene>
<dbReference type="SUPFAM" id="SSF48317">
    <property type="entry name" value="Acid phosphatase/Vanadium-dependent haloperoxidase"/>
    <property type="match status" value="1"/>
</dbReference>
<dbReference type="Gene3D" id="1.20.144.10">
    <property type="entry name" value="Phosphatidic acid phosphatase type 2/haloperoxidase"/>
    <property type="match status" value="1"/>
</dbReference>
<dbReference type="Pfam" id="PF01569">
    <property type="entry name" value="PAP2"/>
    <property type="match status" value="1"/>
</dbReference>
<sequence length="239" mass="27259">MKKTVSLIFLLLFTHMFSYEFNYEKKMVNYDYNKLKSINLKLDKKLVYTSGGVLAGSFLLDETIRRVVKKNKNSFSDNYFETMNIFGGDYAILLLMGTYGSSILTQDEKLRKTSFTSIESLTVAGTLTLGVKMLLGRARPYMDKGAFEFKSILNFGTDYWAFPSGHSTVAWAIFTPYAEEYSKWIYIIPASVSLARVYKDRHWSSDVIAGGLIGFSVGYILHKWNNNIKFTGNGIKIEF</sequence>
<accession>A0AAU9D287</accession>
<dbReference type="RefSeq" id="WP_307905040.1">
    <property type="nucleotide sequence ID" value="NZ_AP027059.1"/>
</dbReference>
<dbReference type="InterPro" id="IPR036938">
    <property type="entry name" value="PAP2/HPO_sf"/>
</dbReference>
<dbReference type="SMART" id="SM00014">
    <property type="entry name" value="acidPPc"/>
    <property type="match status" value="1"/>
</dbReference>
<dbReference type="PANTHER" id="PTHR14969:SF13">
    <property type="entry name" value="AT30094P"/>
    <property type="match status" value="1"/>
</dbReference>
<evidence type="ECO:0000259" key="1">
    <source>
        <dbReference type="SMART" id="SM00014"/>
    </source>
</evidence>
<dbReference type="PANTHER" id="PTHR14969">
    <property type="entry name" value="SPHINGOSINE-1-PHOSPHATE PHOSPHOHYDROLASE"/>
    <property type="match status" value="1"/>
</dbReference>
<reference evidence="2 3" key="1">
    <citation type="submission" date="2022-11" db="EMBL/GenBank/DDBJ databases">
        <title>Haliovirga abyssi gen. nov., sp. nov., a mesophilic fermentative bacterium isolated from the Iheya North hydrothermal field and the proposal of Haliovirgaceae fam. nov.</title>
        <authorList>
            <person name="Miyazaki U."/>
            <person name="Tame A."/>
            <person name="Miyazaki J."/>
            <person name="Takai K."/>
            <person name="Sawayama S."/>
            <person name="Kitajima M."/>
            <person name="Okamoto A."/>
            <person name="Nakagawa S."/>
        </authorList>
    </citation>
    <scope>NUCLEOTIDE SEQUENCE [LARGE SCALE GENOMIC DNA]</scope>
    <source>
        <strain evidence="2 3">IC12</strain>
    </source>
</reference>
<organism evidence="2 3">
    <name type="scientific">Haliovirga abyssi</name>
    <dbReference type="NCBI Taxonomy" id="2996794"/>
    <lineage>
        <taxon>Bacteria</taxon>
        <taxon>Fusobacteriati</taxon>
        <taxon>Fusobacteriota</taxon>
        <taxon>Fusobacteriia</taxon>
        <taxon>Fusobacteriales</taxon>
        <taxon>Haliovirgaceae</taxon>
        <taxon>Haliovirga</taxon>
    </lineage>
</organism>